<dbReference type="GO" id="GO:0003700">
    <property type="term" value="F:DNA-binding transcription factor activity"/>
    <property type="evidence" value="ECO:0007669"/>
    <property type="project" value="TreeGrafter"/>
</dbReference>
<dbReference type="SUPFAM" id="SSF48498">
    <property type="entry name" value="Tetracyclin repressor-like, C-terminal domain"/>
    <property type="match status" value="1"/>
</dbReference>
<gene>
    <name evidence="6" type="ordered locus">TREPR_3792</name>
</gene>
<reference evidence="7" key="1">
    <citation type="submission" date="2009-12" db="EMBL/GenBank/DDBJ databases">
        <title>Complete sequence of Treponema primitia strain ZAS-2.</title>
        <authorList>
            <person name="Tetu S.G."/>
            <person name="Matson E."/>
            <person name="Ren Q."/>
            <person name="Seshadri R."/>
            <person name="Elbourne L."/>
            <person name="Hassan K.A."/>
            <person name="Durkin A."/>
            <person name="Radune D."/>
            <person name="Mohamoud Y."/>
            <person name="Shay R."/>
            <person name="Jin S."/>
            <person name="Zhang X."/>
            <person name="Lucey K."/>
            <person name="Ballor N.R."/>
            <person name="Ottesen E."/>
            <person name="Rosenthal R."/>
            <person name="Allen A."/>
            <person name="Leadbetter J.R."/>
            <person name="Paulsen I.T."/>
        </authorList>
    </citation>
    <scope>NUCLEOTIDE SEQUENCE [LARGE SCALE GENOMIC DNA]</scope>
    <source>
        <strain evidence="7">ATCC BAA-887 / DSM 12427 / ZAS-2</strain>
    </source>
</reference>
<keyword evidence="7" id="KW-1185">Reference proteome</keyword>
<organism evidence="6 7">
    <name type="scientific">Treponema primitia (strain ATCC BAA-887 / DSM 12427 / ZAS-2)</name>
    <dbReference type="NCBI Taxonomy" id="545694"/>
    <lineage>
        <taxon>Bacteria</taxon>
        <taxon>Pseudomonadati</taxon>
        <taxon>Spirochaetota</taxon>
        <taxon>Spirochaetia</taxon>
        <taxon>Spirochaetales</taxon>
        <taxon>Treponemataceae</taxon>
        <taxon>Treponema</taxon>
    </lineage>
</organism>
<keyword evidence="1" id="KW-0805">Transcription regulation</keyword>
<protein>
    <submittedName>
        <fullName evidence="6">Transcriptional regulator, TetR family</fullName>
    </submittedName>
</protein>
<dbReference type="KEGG" id="tpi:TREPR_3792"/>
<evidence type="ECO:0000313" key="6">
    <source>
        <dbReference type="EMBL" id="AEF86225.1"/>
    </source>
</evidence>
<evidence type="ECO:0000256" key="2">
    <source>
        <dbReference type="ARBA" id="ARBA00023125"/>
    </source>
</evidence>
<dbReference type="PANTHER" id="PTHR30055:SF151">
    <property type="entry name" value="TRANSCRIPTIONAL REGULATORY PROTEIN"/>
    <property type="match status" value="1"/>
</dbReference>
<dbReference type="Pfam" id="PF13305">
    <property type="entry name" value="TetR_C_33"/>
    <property type="match status" value="1"/>
</dbReference>
<dbReference type="OrthoDB" id="9785164at2"/>
<dbReference type="InterPro" id="IPR025996">
    <property type="entry name" value="MT1864/Rv1816-like_C"/>
</dbReference>
<dbReference type="Gene3D" id="1.10.357.10">
    <property type="entry name" value="Tetracycline Repressor, domain 2"/>
    <property type="match status" value="1"/>
</dbReference>
<evidence type="ECO:0000256" key="1">
    <source>
        <dbReference type="ARBA" id="ARBA00023015"/>
    </source>
</evidence>
<sequence>MGQKRGLDDEAILSAAVTLTESQGFEGLSLQSLAAALEVKPPSLYNHINGLEDLRIRLAQFALEFMEKSIRDRVVGRSREQAIREIATAYRDFAKKHPELYKAFSIIPQSENAELKETAHSLQNTLFRILEPYKLKPNDEIHFIRFIRSSLHGFVSLEAMGFFRQGRGVHKEASFNEIVNMFIIMLKNYQKKRVRL</sequence>
<dbReference type="GO" id="GO:0000976">
    <property type="term" value="F:transcription cis-regulatory region binding"/>
    <property type="evidence" value="ECO:0007669"/>
    <property type="project" value="TreeGrafter"/>
</dbReference>
<dbReference type="InterPro" id="IPR036271">
    <property type="entry name" value="Tet_transcr_reg_TetR-rel_C_sf"/>
</dbReference>
<dbReference type="Pfam" id="PF00440">
    <property type="entry name" value="TetR_N"/>
    <property type="match status" value="1"/>
</dbReference>
<evidence type="ECO:0000256" key="3">
    <source>
        <dbReference type="ARBA" id="ARBA00023163"/>
    </source>
</evidence>
<dbReference type="PROSITE" id="PS50977">
    <property type="entry name" value="HTH_TETR_2"/>
    <property type="match status" value="1"/>
</dbReference>
<dbReference type="eggNOG" id="COG1309">
    <property type="taxonomic scope" value="Bacteria"/>
</dbReference>
<evidence type="ECO:0000256" key="4">
    <source>
        <dbReference type="PROSITE-ProRule" id="PRU00335"/>
    </source>
</evidence>
<dbReference type="PANTHER" id="PTHR30055">
    <property type="entry name" value="HTH-TYPE TRANSCRIPTIONAL REGULATOR RUTR"/>
    <property type="match status" value="1"/>
</dbReference>
<dbReference type="AlphaFoldDB" id="F5YPQ0"/>
<feature type="DNA-binding region" description="H-T-H motif" evidence="4">
    <location>
        <begin position="29"/>
        <end position="48"/>
    </location>
</feature>
<dbReference type="Gene3D" id="1.10.10.60">
    <property type="entry name" value="Homeodomain-like"/>
    <property type="match status" value="1"/>
</dbReference>
<name>F5YPQ0_TREPZ</name>
<keyword evidence="3" id="KW-0804">Transcription</keyword>
<dbReference type="SUPFAM" id="SSF46689">
    <property type="entry name" value="Homeodomain-like"/>
    <property type="match status" value="1"/>
</dbReference>
<reference evidence="6 7" key="2">
    <citation type="journal article" date="2011" name="ISME J.">
        <title>RNA-seq reveals cooperative metabolic interactions between two termite-gut spirochete species in co-culture.</title>
        <authorList>
            <person name="Rosenthal A.Z."/>
            <person name="Matson E.G."/>
            <person name="Eldar A."/>
            <person name="Leadbetter J.R."/>
        </authorList>
    </citation>
    <scope>NUCLEOTIDE SEQUENCE [LARGE SCALE GENOMIC DNA]</scope>
    <source>
        <strain evidence="7">ATCC BAA-887 / DSM 12427 / ZAS-2</strain>
    </source>
</reference>
<dbReference type="EMBL" id="CP001843">
    <property type="protein sequence ID" value="AEF86225.1"/>
    <property type="molecule type" value="Genomic_DNA"/>
</dbReference>
<dbReference type="HOGENOM" id="CLU_069356_43_2_12"/>
<dbReference type="STRING" id="545694.TREPR_3792"/>
<dbReference type="RefSeq" id="WP_015706543.1">
    <property type="nucleotide sequence ID" value="NC_015578.1"/>
</dbReference>
<keyword evidence="2 4" id="KW-0238">DNA-binding</keyword>
<dbReference type="InterPro" id="IPR001647">
    <property type="entry name" value="HTH_TetR"/>
</dbReference>
<dbReference type="Proteomes" id="UP000009223">
    <property type="component" value="Chromosome"/>
</dbReference>
<dbReference type="InterPro" id="IPR009057">
    <property type="entry name" value="Homeodomain-like_sf"/>
</dbReference>
<dbReference type="InterPro" id="IPR050109">
    <property type="entry name" value="HTH-type_TetR-like_transc_reg"/>
</dbReference>
<evidence type="ECO:0000259" key="5">
    <source>
        <dbReference type="PROSITE" id="PS50977"/>
    </source>
</evidence>
<proteinExistence type="predicted"/>
<accession>F5YPQ0</accession>
<feature type="domain" description="HTH tetR-type" evidence="5">
    <location>
        <begin position="6"/>
        <end position="66"/>
    </location>
</feature>
<evidence type="ECO:0000313" key="7">
    <source>
        <dbReference type="Proteomes" id="UP000009223"/>
    </source>
</evidence>